<dbReference type="InterPro" id="IPR001034">
    <property type="entry name" value="DeoR_HTH"/>
</dbReference>
<comment type="function">
    <text evidence="6">Repressor of the lactose catabolism operon. Galactose-6-phosphate is the inducer.</text>
</comment>
<dbReference type="Gene3D" id="1.10.10.10">
    <property type="entry name" value="Winged helix-like DNA-binding domain superfamily/Winged helix DNA-binding domain"/>
    <property type="match status" value="1"/>
</dbReference>
<organism evidence="8 10">
    <name type="scientific">Brochothrix thermosphacta</name>
    <name type="common">Microbacterium thermosphactum</name>
    <dbReference type="NCBI Taxonomy" id="2756"/>
    <lineage>
        <taxon>Bacteria</taxon>
        <taxon>Bacillati</taxon>
        <taxon>Bacillota</taxon>
        <taxon>Bacilli</taxon>
        <taxon>Bacillales</taxon>
        <taxon>Listeriaceae</taxon>
        <taxon>Brochothrix</taxon>
    </lineage>
</organism>
<dbReference type="PANTHER" id="PTHR30363:SF4">
    <property type="entry name" value="GLYCEROL-3-PHOSPHATE REGULON REPRESSOR"/>
    <property type="match status" value="1"/>
</dbReference>
<dbReference type="EMBL" id="OUNC01000001">
    <property type="protein sequence ID" value="SPP25539.1"/>
    <property type="molecule type" value="Genomic_DNA"/>
</dbReference>
<dbReference type="EMBL" id="CP023483">
    <property type="protein sequence ID" value="ATF26335.1"/>
    <property type="molecule type" value="Genomic_DNA"/>
</dbReference>
<sequence>MAHIQRRQEILDLLKIKKQLSPKTLCERLHVSTATLRRDLVLLEQEGLIKRFHGVVSIIGVSNVEPSYQQRALEQRLEKNHICDIAADFIADGQSLFLDSSTTVNQICPYLSQKNNLVVITNGLQTALTLNQMENITVFLVGGEMKAHSASTVGALATDFVLPFRIDLALFSCRGLDEGGIYEASHHQAHFKKHMITLAKQNILLCDDSKFKQPHFYKLAQYEDFKAIITNKEPDEQYKQLLKNAGGELLW</sequence>
<dbReference type="STRING" id="2756.BFR44_09230"/>
<proteinExistence type="predicted"/>
<evidence type="ECO:0000256" key="2">
    <source>
        <dbReference type="ARBA" id="ARBA00022491"/>
    </source>
</evidence>
<dbReference type="PROSITE" id="PS00894">
    <property type="entry name" value="HTH_DEOR_1"/>
    <property type="match status" value="1"/>
</dbReference>
<keyword evidence="10" id="KW-1185">Reference proteome</keyword>
<dbReference type="Proteomes" id="UP000270190">
    <property type="component" value="Unassembled WGS sequence"/>
</dbReference>
<dbReference type="InterPro" id="IPR014036">
    <property type="entry name" value="DeoR-like_C"/>
</dbReference>
<evidence type="ECO:0000256" key="4">
    <source>
        <dbReference type="ARBA" id="ARBA00023125"/>
    </source>
</evidence>
<name>A0A1D2LKY3_BROTH</name>
<dbReference type="SUPFAM" id="SSF46785">
    <property type="entry name" value="Winged helix' DNA-binding domain"/>
    <property type="match status" value="1"/>
</dbReference>
<accession>A0A1D2LKY3</accession>
<dbReference type="PRINTS" id="PR00037">
    <property type="entry name" value="HTHLACR"/>
</dbReference>
<evidence type="ECO:0000313" key="10">
    <source>
        <dbReference type="Proteomes" id="UP000243591"/>
    </source>
</evidence>
<dbReference type="Pfam" id="PF00455">
    <property type="entry name" value="DeoRC"/>
    <property type="match status" value="1"/>
</dbReference>
<reference evidence="9" key="2">
    <citation type="submission" date="2018-04" db="EMBL/GenBank/DDBJ databases">
        <authorList>
            <person name="Go L.Y."/>
            <person name="Mitchell J.A."/>
        </authorList>
    </citation>
    <scope>NUCLEOTIDE SEQUENCE</scope>
    <source>
        <strain evidence="9">BSAS1 3</strain>
    </source>
</reference>
<keyword evidence="2" id="KW-0678">Repressor</keyword>
<dbReference type="SUPFAM" id="SSF100950">
    <property type="entry name" value="NagB/RpiA/CoA transferase-like"/>
    <property type="match status" value="1"/>
</dbReference>
<keyword evidence="5" id="KW-0804">Transcription</keyword>
<evidence type="ECO:0000256" key="6">
    <source>
        <dbReference type="ARBA" id="ARBA00024937"/>
    </source>
</evidence>
<reference evidence="8 10" key="1">
    <citation type="submission" date="2017-09" db="EMBL/GenBank/DDBJ databases">
        <title>Complete Genome Sequences of Two Strains of the Meat Spoilage Bacterium Brochothrix thermosphacta Isolated from Ground Chicken.</title>
        <authorList>
            <person name="Paoli G.C."/>
            <person name="Wijey C."/>
            <person name="Chen C.-Y."/>
            <person name="Nguyen L."/>
            <person name="Yan X."/>
            <person name="Irwin P.L."/>
        </authorList>
    </citation>
    <scope>NUCLEOTIDE SEQUENCE [LARGE SCALE GENOMIC DNA]</scope>
    <source>
        <strain evidence="8 10">BI</strain>
    </source>
</reference>
<dbReference type="KEGG" id="bths:CNY62_08070"/>
<evidence type="ECO:0000313" key="8">
    <source>
        <dbReference type="EMBL" id="ATF26335.1"/>
    </source>
</evidence>
<dbReference type="PROSITE" id="PS51000">
    <property type="entry name" value="HTH_DEOR_2"/>
    <property type="match status" value="1"/>
</dbReference>
<dbReference type="InterPro" id="IPR037171">
    <property type="entry name" value="NagB/RpiA_transferase-like"/>
</dbReference>
<dbReference type="Proteomes" id="UP000243591">
    <property type="component" value="Chromosome"/>
</dbReference>
<dbReference type="GO" id="GO:0003700">
    <property type="term" value="F:DNA-binding transcription factor activity"/>
    <property type="evidence" value="ECO:0007669"/>
    <property type="project" value="InterPro"/>
</dbReference>
<dbReference type="SMART" id="SM00420">
    <property type="entry name" value="HTH_DEOR"/>
    <property type="match status" value="1"/>
</dbReference>
<evidence type="ECO:0000256" key="3">
    <source>
        <dbReference type="ARBA" id="ARBA00023015"/>
    </source>
</evidence>
<dbReference type="Pfam" id="PF08220">
    <property type="entry name" value="HTH_DeoR"/>
    <property type="match status" value="1"/>
</dbReference>
<gene>
    <name evidence="9" type="ORF">BTBSAS_10046</name>
    <name evidence="8" type="ORF">CNY62_08070</name>
</gene>
<dbReference type="InterPro" id="IPR036388">
    <property type="entry name" value="WH-like_DNA-bd_sf"/>
</dbReference>
<dbReference type="GO" id="GO:0003677">
    <property type="term" value="F:DNA binding"/>
    <property type="evidence" value="ECO:0007669"/>
    <property type="project" value="UniProtKB-KW"/>
</dbReference>
<dbReference type="InterPro" id="IPR050313">
    <property type="entry name" value="Carb_Metab_HTH_regulators"/>
</dbReference>
<evidence type="ECO:0000313" key="11">
    <source>
        <dbReference type="Proteomes" id="UP000270190"/>
    </source>
</evidence>
<dbReference type="Gene3D" id="3.40.50.1360">
    <property type="match status" value="1"/>
</dbReference>
<keyword evidence="3" id="KW-0805">Transcription regulation</keyword>
<dbReference type="PANTHER" id="PTHR30363">
    <property type="entry name" value="HTH-TYPE TRANSCRIPTIONAL REGULATOR SRLR-RELATED"/>
    <property type="match status" value="1"/>
</dbReference>
<dbReference type="AlphaFoldDB" id="A0A1D2LKY3"/>
<dbReference type="InterPro" id="IPR036390">
    <property type="entry name" value="WH_DNA-bd_sf"/>
</dbReference>
<reference evidence="11" key="3">
    <citation type="submission" date="2018-04" db="EMBL/GenBank/DDBJ databases">
        <authorList>
            <person name="Illikoud N."/>
        </authorList>
    </citation>
    <scope>NUCLEOTIDE SEQUENCE [LARGE SCALE GENOMIC DNA]</scope>
</reference>
<dbReference type="InterPro" id="IPR018356">
    <property type="entry name" value="Tscrpt_reg_HTH_DeoR_CS"/>
</dbReference>
<evidence type="ECO:0000259" key="7">
    <source>
        <dbReference type="PROSITE" id="PS51000"/>
    </source>
</evidence>
<evidence type="ECO:0000256" key="1">
    <source>
        <dbReference type="ARBA" id="ARBA00021390"/>
    </source>
</evidence>
<protein>
    <recommendedName>
        <fullName evidence="1">Lactose phosphotransferase system repressor</fullName>
    </recommendedName>
</protein>
<dbReference type="SMART" id="SM01134">
    <property type="entry name" value="DeoRC"/>
    <property type="match status" value="1"/>
</dbReference>
<evidence type="ECO:0000256" key="5">
    <source>
        <dbReference type="ARBA" id="ARBA00023163"/>
    </source>
</evidence>
<dbReference type="RefSeq" id="WP_029090758.1">
    <property type="nucleotide sequence ID" value="NZ_CBCPHX010000002.1"/>
</dbReference>
<feature type="domain" description="HTH deoR-type" evidence="7">
    <location>
        <begin position="3"/>
        <end position="58"/>
    </location>
</feature>
<keyword evidence="4" id="KW-0238">DNA-binding</keyword>
<dbReference type="OrthoDB" id="9797223at2"/>
<evidence type="ECO:0000313" key="9">
    <source>
        <dbReference type="EMBL" id="SPP25539.1"/>
    </source>
</evidence>